<accession>A0ABP6CLM4</accession>
<dbReference type="EMBL" id="BAAATD010000009">
    <property type="protein sequence ID" value="GAA2617808.1"/>
    <property type="molecule type" value="Genomic_DNA"/>
</dbReference>
<dbReference type="InterPro" id="IPR020904">
    <property type="entry name" value="Sc_DH/Rdtase_CS"/>
</dbReference>
<dbReference type="Gene3D" id="3.40.50.720">
    <property type="entry name" value="NAD(P)-binding Rossmann-like Domain"/>
    <property type="match status" value="1"/>
</dbReference>
<dbReference type="PROSITE" id="PS00061">
    <property type="entry name" value="ADH_SHORT"/>
    <property type="match status" value="1"/>
</dbReference>
<dbReference type="PANTHER" id="PTHR44196">
    <property type="entry name" value="DEHYDROGENASE/REDUCTASE SDR FAMILY MEMBER 7B"/>
    <property type="match status" value="1"/>
</dbReference>
<reference evidence="5" key="1">
    <citation type="journal article" date="2019" name="Int. J. Syst. Evol. Microbiol.">
        <title>The Global Catalogue of Microorganisms (GCM) 10K type strain sequencing project: providing services to taxonomists for standard genome sequencing and annotation.</title>
        <authorList>
            <consortium name="The Broad Institute Genomics Platform"/>
            <consortium name="The Broad Institute Genome Sequencing Center for Infectious Disease"/>
            <person name="Wu L."/>
            <person name="Ma J."/>
        </authorList>
    </citation>
    <scope>NUCLEOTIDE SEQUENCE [LARGE SCALE GENOMIC DNA]</scope>
    <source>
        <strain evidence="5">JCM 6833</strain>
    </source>
</reference>
<evidence type="ECO:0000313" key="5">
    <source>
        <dbReference type="Proteomes" id="UP001501509"/>
    </source>
</evidence>
<protein>
    <submittedName>
        <fullName evidence="4">SDR family oxidoreductase</fullName>
    </submittedName>
</protein>
<comment type="similarity">
    <text evidence="1 3">Belongs to the short-chain dehydrogenases/reductases (SDR) family.</text>
</comment>
<dbReference type="SUPFAM" id="SSF51735">
    <property type="entry name" value="NAD(P)-binding Rossmann-fold domains"/>
    <property type="match status" value="1"/>
</dbReference>
<dbReference type="InterPro" id="IPR036291">
    <property type="entry name" value="NAD(P)-bd_dom_sf"/>
</dbReference>
<evidence type="ECO:0000256" key="2">
    <source>
        <dbReference type="ARBA" id="ARBA00023002"/>
    </source>
</evidence>
<evidence type="ECO:0000313" key="4">
    <source>
        <dbReference type="EMBL" id="GAA2617808.1"/>
    </source>
</evidence>
<comment type="caution">
    <text evidence="4">The sequence shown here is derived from an EMBL/GenBank/DDBJ whole genome shotgun (WGS) entry which is preliminary data.</text>
</comment>
<keyword evidence="2" id="KW-0560">Oxidoreductase</keyword>
<dbReference type="Pfam" id="PF00106">
    <property type="entry name" value="adh_short"/>
    <property type="match status" value="1"/>
</dbReference>
<dbReference type="Proteomes" id="UP001501509">
    <property type="component" value="Unassembled WGS sequence"/>
</dbReference>
<dbReference type="PRINTS" id="PR00081">
    <property type="entry name" value="GDHRDH"/>
</dbReference>
<dbReference type="InterPro" id="IPR002347">
    <property type="entry name" value="SDR_fam"/>
</dbReference>
<proteinExistence type="inferred from homology"/>
<evidence type="ECO:0000256" key="1">
    <source>
        <dbReference type="ARBA" id="ARBA00006484"/>
    </source>
</evidence>
<dbReference type="PRINTS" id="PR00080">
    <property type="entry name" value="SDRFAMILY"/>
</dbReference>
<dbReference type="PANTHER" id="PTHR44196:SF1">
    <property type="entry name" value="DEHYDROGENASE_REDUCTASE SDR FAMILY MEMBER 7B"/>
    <property type="match status" value="1"/>
</dbReference>
<evidence type="ECO:0000256" key="3">
    <source>
        <dbReference type="RuleBase" id="RU000363"/>
    </source>
</evidence>
<keyword evidence="5" id="KW-1185">Reference proteome</keyword>
<gene>
    <name evidence="4" type="ORF">GCM10010411_61430</name>
</gene>
<name>A0ABP6CLM4_9ACTN</name>
<sequence>MVRRRPRGLWRPGDHEWDHPVMDLRGAKVLLTGATGGIGQALAEAFAARGGEVVLTGRRTDVLEPLADRLGGHAIAADLADPDALERLLAEAGEIDVLVANAALPASGLLSDYSTEEIDRALDVNLRAPIVMAKLVGEAMSARGRGHLVFISSLAGKTASGQASLYNATKFGMRGFALALREDLRPHGVGVSTVFPGFIRDAGMFAEAKVDLPRGIGTRSPRDVARATLRAIDKNLAEVDVAPLSLRVGALIGGAAPGLAAAIQRRAGSDKITQGLAQGQRGKR</sequence>
<organism evidence="4 5">
    <name type="scientific">Actinomadura fulvescens</name>
    <dbReference type="NCBI Taxonomy" id="46160"/>
    <lineage>
        <taxon>Bacteria</taxon>
        <taxon>Bacillati</taxon>
        <taxon>Actinomycetota</taxon>
        <taxon>Actinomycetes</taxon>
        <taxon>Streptosporangiales</taxon>
        <taxon>Thermomonosporaceae</taxon>
        <taxon>Actinomadura</taxon>
    </lineage>
</organism>